<keyword evidence="5" id="KW-0902">Two-component regulatory system</keyword>
<accession>A0ABT1RUG9</accession>
<comment type="function">
    <text evidence="9">May play the central regulatory role in sporulation. It may be an element of the effector pathway responsible for the activation of sporulation genes in response to nutritional stress. Spo0A may act in concert with spo0H (a sigma factor) to control the expression of some genes that are critical to the sporulation process.</text>
</comment>
<dbReference type="RefSeq" id="WP_066863791.1">
    <property type="nucleotide sequence ID" value="NZ_CABKVV010000013.1"/>
</dbReference>
<dbReference type="CDD" id="cd17536">
    <property type="entry name" value="REC_YesN-like"/>
    <property type="match status" value="1"/>
</dbReference>
<dbReference type="InterPro" id="IPR001789">
    <property type="entry name" value="Sig_transdc_resp-reg_receiver"/>
</dbReference>
<feature type="modified residue" description="4-aspartylphosphate" evidence="10">
    <location>
        <position position="55"/>
    </location>
</feature>
<evidence type="ECO:0000256" key="8">
    <source>
        <dbReference type="ARBA" id="ARBA00023163"/>
    </source>
</evidence>
<evidence type="ECO:0000256" key="1">
    <source>
        <dbReference type="ARBA" id="ARBA00004496"/>
    </source>
</evidence>
<keyword evidence="15" id="KW-1185">Reference proteome</keyword>
<evidence type="ECO:0000256" key="10">
    <source>
        <dbReference type="PROSITE-ProRule" id="PRU00169"/>
    </source>
</evidence>
<dbReference type="Pfam" id="PF12833">
    <property type="entry name" value="HTH_18"/>
    <property type="match status" value="1"/>
</dbReference>
<dbReference type="InterPro" id="IPR051552">
    <property type="entry name" value="HptR"/>
</dbReference>
<evidence type="ECO:0000256" key="11">
    <source>
        <dbReference type="SAM" id="Coils"/>
    </source>
</evidence>
<keyword evidence="6" id="KW-0805">Transcription regulation</keyword>
<keyword evidence="11" id="KW-0175">Coiled coil</keyword>
<reference evidence="14 15" key="1">
    <citation type="submission" date="2022-06" db="EMBL/GenBank/DDBJ databases">
        <title>Isolation of gut microbiota from human fecal samples.</title>
        <authorList>
            <person name="Pamer E.G."/>
            <person name="Barat B."/>
            <person name="Waligurski E."/>
            <person name="Medina S."/>
            <person name="Paddock L."/>
            <person name="Mostad J."/>
        </authorList>
    </citation>
    <scope>NUCLEOTIDE SEQUENCE [LARGE SCALE GENOMIC DNA]</scope>
    <source>
        <strain evidence="14 15">DFI.9.73</strain>
    </source>
</reference>
<dbReference type="PANTHER" id="PTHR42713:SF3">
    <property type="entry name" value="TRANSCRIPTIONAL REGULATORY PROTEIN HPTR"/>
    <property type="match status" value="1"/>
</dbReference>
<keyword evidence="3" id="KW-0963">Cytoplasm</keyword>
<dbReference type="Pfam" id="PF00072">
    <property type="entry name" value="Response_reg"/>
    <property type="match status" value="1"/>
</dbReference>
<keyword evidence="8" id="KW-0804">Transcription</keyword>
<sequence length="520" mass="59437">MYNVLIADDEKNICEGIAEFLDWQELGFHIIGLAANGEEALNMLSWQRCELILTDIRMPGIDGLALIRRIQEKDPGIKIIIVSGYSDFAYAKQAIEMGVKAFLLKPIDREELLAAVKKIKRELDGELEEYRRSLENDRIVRNQLFRELLSPGVSPEAVSKRLADQGVKLQGGRFLTAVLQPDFGGDKDAGLLGYSIKNIACELLELNDLEGYAFDYDGRRIGLLFCGGSRLESAAPAYLAELLSCVETYLHLSVSAGMGRPAESFGELRNSFEAALEDCGGKALLSQAREPEERPSEAFGLSWRSEGLLNALQFLEEETVWTETDRLLQEIAEKQIPEKVVRGVLYGVLFELMGLYQKYNIGYELRWYDEKLRVLEEGLFRHRETVKDFLSALCREALQLFRETSVHRPSNLVLQVQQYCEQNYSHALNLQIIARRFYMNPAYLGRLFKAETGCSFSDYLNRLRITAAKRQLAAGTGRVSELIETLGYRNEEYFYRQFRKQEGRSFAEYRRQLTERRKEA</sequence>
<evidence type="ECO:0000313" key="15">
    <source>
        <dbReference type="Proteomes" id="UP001524473"/>
    </source>
</evidence>
<dbReference type="PANTHER" id="PTHR42713">
    <property type="entry name" value="HISTIDINE KINASE-RELATED"/>
    <property type="match status" value="1"/>
</dbReference>
<dbReference type="SUPFAM" id="SSF46689">
    <property type="entry name" value="Homeodomain-like"/>
    <property type="match status" value="2"/>
</dbReference>
<evidence type="ECO:0000259" key="12">
    <source>
        <dbReference type="PROSITE" id="PS01124"/>
    </source>
</evidence>
<dbReference type="SMART" id="SM00448">
    <property type="entry name" value="REC"/>
    <property type="match status" value="1"/>
</dbReference>
<dbReference type="EMBL" id="JANFZH010000001">
    <property type="protein sequence ID" value="MCQ4838316.1"/>
    <property type="molecule type" value="Genomic_DNA"/>
</dbReference>
<feature type="domain" description="Response regulatory" evidence="13">
    <location>
        <begin position="3"/>
        <end position="120"/>
    </location>
</feature>
<dbReference type="Gene3D" id="3.40.50.2300">
    <property type="match status" value="1"/>
</dbReference>
<comment type="subcellular location">
    <subcellularLocation>
        <location evidence="1">Cytoplasm</location>
    </subcellularLocation>
</comment>
<keyword evidence="4 10" id="KW-0597">Phosphoprotein</keyword>
<gene>
    <name evidence="14" type="ORF">NE695_00125</name>
</gene>
<dbReference type="Gene3D" id="1.10.10.60">
    <property type="entry name" value="Homeodomain-like"/>
    <property type="match status" value="2"/>
</dbReference>
<feature type="coiled-coil region" evidence="11">
    <location>
        <begin position="109"/>
        <end position="136"/>
    </location>
</feature>
<dbReference type="SUPFAM" id="SSF52172">
    <property type="entry name" value="CheY-like"/>
    <property type="match status" value="1"/>
</dbReference>
<evidence type="ECO:0000256" key="5">
    <source>
        <dbReference type="ARBA" id="ARBA00023012"/>
    </source>
</evidence>
<dbReference type="GeneID" id="90532395"/>
<evidence type="ECO:0000259" key="13">
    <source>
        <dbReference type="PROSITE" id="PS50110"/>
    </source>
</evidence>
<comment type="caution">
    <text evidence="14">The sequence shown here is derived from an EMBL/GenBank/DDBJ whole genome shotgun (WGS) entry which is preliminary data.</text>
</comment>
<dbReference type="InterPro" id="IPR018060">
    <property type="entry name" value="HTH_AraC"/>
</dbReference>
<dbReference type="Proteomes" id="UP001524473">
    <property type="component" value="Unassembled WGS sequence"/>
</dbReference>
<name>A0ABT1RUG9_9FIRM</name>
<evidence type="ECO:0000256" key="7">
    <source>
        <dbReference type="ARBA" id="ARBA00023125"/>
    </source>
</evidence>
<evidence type="ECO:0000256" key="9">
    <source>
        <dbReference type="ARBA" id="ARBA00024867"/>
    </source>
</evidence>
<evidence type="ECO:0000256" key="4">
    <source>
        <dbReference type="ARBA" id="ARBA00022553"/>
    </source>
</evidence>
<dbReference type="SMART" id="SM00342">
    <property type="entry name" value="HTH_ARAC"/>
    <property type="match status" value="1"/>
</dbReference>
<organism evidence="14 15">
    <name type="scientific">Neglectibacter timonensis</name>
    <dbReference type="NCBI Taxonomy" id="1776382"/>
    <lineage>
        <taxon>Bacteria</taxon>
        <taxon>Bacillati</taxon>
        <taxon>Bacillota</taxon>
        <taxon>Clostridia</taxon>
        <taxon>Eubacteriales</taxon>
        <taxon>Oscillospiraceae</taxon>
        <taxon>Neglectibacter</taxon>
    </lineage>
</organism>
<evidence type="ECO:0000256" key="2">
    <source>
        <dbReference type="ARBA" id="ARBA00018672"/>
    </source>
</evidence>
<dbReference type="PROSITE" id="PS50110">
    <property type="entry name" value="RESPONSE_REGULATORY"/>
    <property type="match status" value="1"/>
</dbReference>
<evidence type="ECO:0000256" key="6">
    <source>
        <dbReference type="ARBA" id="ARBA00023015"/>
    </source>
</evidence>
<evidence type="ECO:0000256" key="3">
    <source>
        <dbReference type="ARBA" id="ARBA00022490"/>
    </source>
</evidence>
<dbReference type="InterPro" id="IPR009057">
    <property type="entry name" value="Homeodomain-like_sf"/>
</dbReference>
<evidence type="ECO:0000313" key="14">
    <source>
        <dbReference type="EMBL" id="MCQ4838316.1"/>
    </source>
</evidence>
<feature type="domain" description="HTH araC/xylS-type" evidence="12">
    <location>
        <begin position="414"/>
        <end position="512"/>
    </location>
</feature>
<proteinExistence type="predicted"/>
<protein>
    <recommendedName>
        <fullName evidence="2">Stage 0 sporulation protein A homolog</fullName>
    </recommendedName>
</protein>
<dbReference type="PROSITE" id="PS01124">
    <property type="entry name" value="HTH_ARAC_FAMILY_2"/>
    <property type="match status" value="1"/>
</dbReference>
<dbReference type="InterPro" id="IPR011006">
    <property type="entry name" value="CheY-like_superfamily"/>
</dbReference>
<keyword evidence="7" id="KW-0238">DNA-binding</keyword>